<dbReference type="InterPro" id="IPR047740">
    <property type="entry name" value="SMEK_dom"/>
</dbReference>
<dbReference type="HOGENOM" id="CLU_870905_0_0_0"/>
<name>Q7UN64_RHOBA</name>
<evidence type="ECO:0000313" key="3">
    <source>
        <dbReference type="Proteomes" id="UP000001025"/>
    </source>
</evidence>
<dbReference type="AlphaFoldDB" id="Q7UN64"/>
<keyword evidence="3" id="KW-1185">Reference proteome</keyword>
<feature type="domain" description="SMEK" evidence="1">
    <location>
        <begin position="13"/>
        <end position="149"/>
    </location>
</feature>
<protein>
    <recommendedName>
        <fullName evidence="1">SMEK domain-containing protein</fullName>
    </recommendedName>
</protein>
<dbReference type="KEGG" id="rba:RB7753"/>
<dbReference type="STRING" id="243090.RB7753"/>
<dbReference type="InParanoid" id="Q7UN64"/>
<evidence type="ECO:0000313" key="2">
    <source>
        <dbReference type="EMBL" id="CAD75555.1"/>
    </source>
</evidence>
<dbReference type="EnsemblBacteria" id="CAD75555">
    <property type="protein sequence ID" value="CAD75555"/>
    <property type="gene ID" value="RB7753"/>
</dbReference>
<accession>Q7UN64</accession>
<dbReference type="Pfam" id="PF21941">
    <property type="entry name" value="SMEK_N"/>
    <property type="match status" value="1"/>
</dbReference>
<gene>
    <name evidence="2" type="ordered locus">RB7753</name>
</gene>
<dbReference type="OrthoDB" id="397330at2"/>
<proteinExistence type="predicted"/>
<reference evidence="2 3" key="1">
    <citation type="journal article" date="2003" name="Proc. Natl. Acad. Sci. U.S.A.">
        <title>Complete genome sequence of the marine planctomycete Pirellula sp. strain 1.</title>
        <authorList>
            <person name="Gloeckner F.O."/>
            <person name="Kube M."/>
            <person name="Bauer M."/>
            <person name="Teeling H."/>
            <person name="Lombardot T."/>
            <person name="Ludwig W."/>
            <person name="Gade D."/>
            <person name="Beck A."/>
            <person name="Borzym K."/>
            <person name="Heitmann K."/>
            <person name="Rabus R."/>
            <person name="Schlesner H."/>
            <person name="Amann R."/>
            <person name="Reinhardt R."/>
        </authorList>
    </citation>
    <scope>NUCLEOTIDE SEQUENCE [LARGE SCALE GENOMIC DNA]</scope>
    <source>
        <strain evidence="3">DSM 10527 / NCIMB 13988 / SH1</strain>
    </source>
</reference>
<dbReference type="Proteomes" id="UP000001025">
    <property type="component" value="Chromosome"/>
</dbReference>
<organism evidence="2 3">
    <name type="scientific">Rhodopirellula baltica (strain DSM 10527 / NCIMB 13988 / SH1)</name>
    <dbReference type="NCBI Taxonomy" id="243090"/>
    <lineage>
        <taxon>Bacteria</taxon>
        <taxon>Pseudomonadati</taxon>
        <taxon>Planctomycetota</taxon>
        <taxon>Planctomycetia</taxon>
        <taxon>Pirellulales</taxon>
        <taxon>Pirellulaceae</taxon>
        <taxon>Rhodopirellula</taxon>
    </lineage>
</organism>
<evidence type="ECO:0000259" key="1">
    <source>
        <dbReference type="Pfam" id="PF21941"/>
    </source>
</evidence>
<sequence length="321" mass="36597">MTRQREESLGEAKEWMERLELAIRADRSLRHLNSAIEIEATFRDVLNAAYGWNLENDNTLFKQNQDSFDLSDRAARVAVQVSVTRSAAKIKDTIKTFMENHVASFDRLIFVHPEIEFNTSNANVSDLIGDFDFDAKRDQIGLGHLLKKAQNMTVEMQTEFVDLLRSELKPLGRAVQMGVDQTLETLIDVIVYMSENTSAVDASVDERTPDQERKLRRFEKHAEFLLDQFRVNQDLHASVQNARAAIGYDTVRAAKIQAWLKLNSLDALDLKNGDAREAFRHLVQTLLEKAQVRGNDAEETAVRFLIADEFIRCNVFPNPSV</sequence>
<dbReference type="NCBIfam" id="NF033859">
    <property type="entry name" value="SMEK_N"/>
    <property type="match status" value="1"/>
</dbReference>
<dbReference type="EMBL" id="BX294146">
    <property type="protein sequence ID" value="CAD75555.1"/>
    <property type="molecule type" value="Genomic_DNA"/>
</dbReference>
<dbReference type="RefSeq" id="WP_011121561.1">
    <property type="nucleotide sequence ID" value="NC_005027.1"/>
</dbReference>
<dbReference type="PATRIC" id="fig|243090.15.peg.3742"/>